<accession>A0ABQ2ENZ4</accession>
<organism evidence="1 2">
    <name type="scientific">Streptomyces camponoticapitis</name>
    <dbReference type="NCBI Taxonomy" id="1616125"/>
    <lineage>
        <taxon>Bacteria</taxon>
        <taxon>Bacillati</taxon>
        <taxon>Actinomycetota</taxon>
        <taxon>Actinomycetes</taxon>
        <taxon>Kitasatosporales</taxon>
        <taxon>Streptomycetaceae</taxon>
        <taxon>Streptomyces</taxon>
    </lineage>
</organism>
<dbReference type="PANTHER" id="PTHR43434:SF1">
    <property type="entry name" value="PHOSPHOGLYCOLATE PHOSPHATASE"/>
    <property type="match status" value="1"/>
</dbReference>
<dbReference type="NCBIfam" id="TIGR01509">
    <property type="entry name" value="HAD-SF-IA-v3"/>
    <property type="match status" value="1"/>
</dbReference>
<dbReference type="PANTHER" id="PTHR43434">
    <property type="entry name" value="PHOSPHOGLYCOLATE PHOSPHATASE"/>
    <property type="match status" value="1"/>
</dbReference>
<dbReference type="SUPFAM" id="SSF56784">
    <property type="entry name" value="HAD-like"/>
    <property type="match status" value="1"/>
</dbReference>
<reference evidence="2" key="1">
    <citation type="journal article" date="2019" name="Int. J. Syst. Evol. Microbiol.">
        <title>The Global Catalogue of Microorganisms (GCM) 10K type strain sequencing project: providing services to taxonomists for standard genome sequencing and annotation.</title>
        <authorList>
            <consortium name="The Broad Institute Genomics Platform"/>
            <consortium name="The Broad Institute Genome Sequencing Center for Infectious Disease"/>
            <person name="Wu L."/>
            <person name="Ma J."/>
        </authorList>
    </citation>
    <scope>NUCLEOTIDE SEQUENCE [LARGE SCALE GENOMIC DNA]</scope>
    <source>
        <strain evidence="2">CGMCC 4.7275</strain>
    </source>
</reference>
<evidence type="ECO:0000313" key="2">
    <source>
        <dbReference type="Proteomes" id="UP000660265"/>
    </source>
</evidence>
<dbReference type="InterPro" id="IPR050155">
    <property type="entry name" value="HAD-like_hydrolase_sf"/>
</dbReference>
<sequence>MADLRELFDSTTCVLFDFDGPVCRLFAGYPADGVAADLVSWLRRQGREGLLTGDEARSGDPHAVLRAVALAAPDSGFLAELEAELTEHELRATDTAEPTQYADELILALRSAGRGLAITTNNSAPVVARYLTARGLIDCFGHHIHGRTRDLHRLKPDPDCLLRALDSTGVAAGRALMIGDTPADCVAARKAGVPFVGYARNQRKRNLLLGAGATTVVPSMKSVLMVVGSDLEAQ</sequence>
<proteinExistence type="predicted"/>
<dbReference type="RefSeq" id="WP_229701202.1">
    <property type="nucleotide sequence ID" value="NZ_BMMV01000023.1"/>
</dbReference>
<dbReference type="InterPro" id="IPR006439">
    <property type="entry name" value="HAD-SF_hydro_IA"/>
</dbReference>
<keyword evidence="2" id="KW-1185">Reference proteome</keyword>
<keyword evidence="1" id="KW-0378">Hydrolase</keyword>
<dbReference type="Pfam" id="PF13419">
    <property type="entry name" value="HAD_2"/>
    <property type="match status" value="1"/>
</dbReference>
<comment type="caution">
    <text evidence="1">The sequence shown here is derived from an EMBL/GenBank/DDBJ whole genome shotgun (WGS) entry which is preliminary data.</text>
</comment>
<dbReference type="Proteomes" id="UP000660265">
    <property type="component" value="Unassembled WGS sequence"/>
</dbReference>
<dbReference type="GO" id="GO:0016787">
    <property type="term" value="F:hydrolase activity"/>
    <property type="evidence" value="ECO:0007669"/>
    <property type="project" value="UniProtKB-KW"/>
</dbReference>
<evidence type="ECO:0000313" key="1">
    <source>
        <dbReference type="EMBL" id="GGK18801.1"/>
    </source>
</evidence>
<dbReference type="CDD" id="cd01427">
    <property type="entry name" value="HAD_like"/>
    <property type="match status" value="1"/>
</dbReference>
<name>A0ABQ2ENZ4_9ACTN</name>
<dbReference type="InterPro" id="IPR041492">
    <property type="entry name" value="HAD_2"/>
</dbReference>
<dbReference type="EMBL" id="BMMV01000023">
    <property type="protein sequence ID" value="GGK18801.1"/>
    <property type="molecule type" value="Genomic_DNA"/>
</dbReference>
<protein>
    <submittedName>
        <fullName evidence="1">Hydrolase</fullName>
    </submittedName>
</protein>
<dbReference type="InterPro" id="IPR036412">
    <property type="entry name" value="HAD-like_sf"/>
</dbReference>
<dbReference type="Gene3D" id="3.40.50.1000">
    <property type="entry name" value="HAD superfamily/HAD-like"/>
    <property type="match status" value="1"/>
</dbReference>
<dbReference type="InterPro" id="IPR023214">
    <property type="entry name" value="HAD_sf"/>
</dbReference>
<gene>
    <name evidence="1" type="ORF">GCM10011583_58300</name>
</gene>